<evidence type="ECO:0000256" key="5">
    <source>
        <dbReference type="ARBA" id="ARBA00022741"/>
    </source>
</evidence>
<keyword evidence="4" id="KW-0808">Transferase</keyword>
<dbReference type="Pfam" id="PF00069">
    <property type="entry name" value="Pkinase"/>
    <property type="match status" value="1"/>
</dbReference>
<evidence type="ECO:0000256" key="7">
    <source>
        <dbReference type="ARBA" id="ARBA00022840"/>
    </source>
</evidence>
<sequence>MDKYEIIKKIGEGSFGEIFLAKGKMDNEPCVIKEINLTKMPVKEKEASEKEVILLAKMKHANIVTFYASLQEKNRLYIVMEYCDGGDLMKRINMQHGVPFDEDQILVWFVQISLGLKHIHDKKILHRDVKAQNIFLSNNGKVAKLGDFGIARQLSSTMEFAHTCVGTPYYLSPEICENRPYNNKTDIWSLGCVLYELCALKHPVSTVQSDHYPIIKKYNEQWKELNPNFKVRLKHVILLICICKYQPILTKEFETQFSPESSLSPQKYFPKGFVLFSYKLQKTRVQDQVSLESGMVMHVNKQELFQRNAWKPPSRGQQPIFQTSRFNMVERPEGIQVHGHYGHYYEKLDNLQRKANAHDHLSYISQRAEEYYELKGQAAPPLPPPDWTAEFLQRRLEAQQYKIKVEKQLGLRPSSADPYHDQIQQQKIKERHLKNHQQDISRKNEMKEQEYLKQLQKIREEYHSGIKEFRFRAGILQENQKIQDKTYLVRQEKAEHQSENKGISGTGEESLQVSVPCPPKQNFPSKVYLKLGFYLSFQDMEENFKQIQLQDRQEQKILEKKHNTKGGVKFEINLDVCVPDEDSIQEAEVLDKLSETLTFVDGENLKDKLEVYEDCMDRALEELSGYQAECNDIDDTKNRRKHWQAGAPQTLLKFLDDVDVTSVHPTMAENE</sequence>
<dbReference type="AlphaFoldDB" id="A0A7K7SVL4"/>
<dbReference type="PROSITE" id="PS00108">
    <property type="entry name" value="PROTEIN_KINASE_ST"/>
    <property type="match status" value="1"/>
</dbReference>
<evidence type="ECO:0000256" key="3">
    <source>
        <dbReference type="ARBA" id="ARBA00022527"/>
    </source>
</evidence>
<dbReference type="FunFam" id="3.30.200.20:FF:000097">
    <property type="entry name" value="Probable serine/threonine-protein kinase nek1"/>
    <property type="match status" value="1"/>
</dbReference>
<keyword evidence="6 13" id="KW-0418">Kinase</keyword>
<gene>
    <name evidence="13" type="primary">Nek5</name>
    <name evidence="13" type="ORF">SAPAEN_R03692</name>
</gene>
<accession>A0A7K7SVL4</accession>
<comment type="similarity">
    <text evidence="1">Belongs to the protein kinase superfamily. NEK Ser/Thr protein kinase family. NIMA subfamily.</text>
</comment>
<evidence type="ECO:0000256" key="11">
    <source>
        <dbReference type="SAM" id="Coils"/>
    </source>
</evidence>
<evidence type="ECO:0000313" key="14">
    <source>
        <dbReference type="Proteomes" id="UP000589485"/>
    </source>
</evidence>
<name>A0A7K7SVL4_9TYRA</name>
<evidence type="ECO:0000256" key="8">
    <source>
        <dbReference type="ARBA" id="ARBA00047899"/>
    </source>
</evidence>
<dbReference type="PROSITE" id="PS50011">
    <property type="entry name" value="PROTEIN_KINASE_DOM"/>
    <property type="match status" value="1"/>
</dbReference>
<keyword evidence="3" id="KW-0723">Serine/threonine-protein kinase</keyword>
<comment type="caution">
    <text evidence="13">The sequence shown here is derived from an EMBL/GenBank/DDBJ whole genome shotgun (WGS) entry which is preliminary data.</text>
</comment>
<dbReference type="InterPro" id="IPR017441">
    <property type="entry name" value="Protein_kinase_ATP_BS"/>
</dbReference>
<dbReference type="PANTHER" id="PTHR44899">
    <property type="entry name" value="CAMK FAMILY PROTEIN KINASE"/>
    <property type="match status" value="1"/>
</dbReference>
<dbReference type="SMART" id="SM00220">
    <property type="entry name" value="S_TKc"/>
    <property type="match status" value="1"/>
</dbReference>
<keyword evidence="14" id="KW-1185">Reference proteome</keyword>
<evidence type="ECO:0000256" key="9">
    <source>
        <dbReference type="ARBA" id="ARBA00048679"/>
    </source>
</evidence>
<feature type="domain" description="Protein kinase" evidence="12">
    <location>
        <begin position="4"/>
        <end position="274"/>
    </location>
</feature>
<comment type="catalytic activity">
    <reaction evidence="9">
        <text>L-seryl-[protein] + ATP = O-phospho-L-seryl-[protein] + ADP + H(+)</text>
        <dbReference type="Rhea" id="RHEA:17989"/>
        <dbReference type="Rhea" id="RHEA-COMP:9863"/>
        <dbReference type="Rhea" id="RHEA-COMP:11604"/>
        <dbReference type="ChEBI" id="CHEBI:15378"/>
        <dbReference type="ChEBI" id="CHEBI:29999"/>
        <dbReference type="ChEBI" id="CHEBI:30616"/>
        <dbReference type="ChEBI" id="CHEBI:83421"/>
        <dbReference type="ChEBI" id="CHEBI:456216"/>
        <dbReference type="EC" id="2.7.11.1"/>
    </reaction>
</comment>
<feature type="non-terminal residue" evidence="13">
    <location>
        <position position="1"/>
    </location>
</feature>
<evidence type="ECO:0000259" key="12">
    <source>
        <dbReference type="PROSITE" id="PS50011"/>
    </source>
</evidence>
<dbReference type="Gene3D" id="1.10.510.10">
    <property type="entry name" value="Transferase(Phosphotransferase) domain 1"/>
    <property type="match status" value="1"/>
</dbReference>
<feature type="coiled-coil region" evidence="11">
    <location>
        <begin position="602"/>
        <end position="636"/>
    </location>
</feature>
<keyword evidence="11" id="KW-0175">Coiled coil</keyword>
<dbReference type="GO" id="GO:0004674">
    <property type="term" value="F:protein serine/threonine kinase activity"/>
    <property type="evidence" value="ECO:0007669"/>
    <property type="project" value="UniProtKB-KW"/>
</dbReference>
<evidence type="ECO:0000256" key="4">
    <source>
        <dbReference type="ARBA" id="ARBA00022679"/>
    </source>
</evidence>
<proteinExistence type="inferred from homology"/>
<dbReference type="InterPro" id="IPR011009">
    <property type="entry name" value="Kinase-like_dom_sf"/>
</dbReference>
<evidence type="ECO:0000256" key="2">
    <source>
        <dbReference type="ARBA" id="ARBA00012513"/>
    </source>
</evidence>
<evidence type="ECO:0000256" key="1">
    <source>
        <dbReference type="ARBA" id="ARBA00010886"/>
    </source>
</evidence>
<protein>
    <recommendedName>
        <fullName evidence="2">non-specific serine/threonine protein kinase</fullName>
        <ecNumber evidence="2">2.7.11.1</ecNumber>
    </recommendedName>
</protein>
<dbReference type="InterPro" id="IPR051131">
    <property type="entry name" value="NEK_Ser/Thr_kinase_NIMA"/>
</dbReference>
<organism evidence="13 14">
    <name type="scientific">Sapayoa aenigma</name>
    <name type="common">broad-billed sapayoa</name>
    <dbReference type="NCBI Taxonomy" id="239371"/>
    <lineage>
        <taxon>Eukaryota</taxon>
        <taxon>Metazoa</taxon>
        <taxon>Chordata</taxon>
        <taxon>Craniata</taxon>
        <taxon>Vertebrata</taxon>
        <taxon>Euteleostomi</taxon>
        <taxon>Archelosauria</taxon>
        <taxon>Archosauria</taxon>
        <taxon>Dinosauria</taxon>
        <taxon>Saurischia</taxon>
        <taxon>Theropoda</taxon>
        <taxon>Coelurosauria</taxon>
        <taxon>Aves</taxon>
        <taxon>Neognathae</taxon>
        <taxon>Neoaves</taxon>
        <taxon>Telluraves</taxon>
        <taxon>Australaves</taxon>
        <taxon>Passeriformes</taxon>
        <taxon>Tyrannidae</taxon>
        <taxon>Sapayoa</taxon>
    </lineage>
</organism>
<dbReference type="EC" id="2.7.11.1" evidence="2"/>
<dbReference type="Proteomes" id="UP000589485">
    <property type="component" value="Unassembled WGS sequence"/>
</dbReference>
<dbReference type="PANTHER" id="PTHR44899:SF1">
    <property type="entry name" value="SERINE_THREONINE-PROTEIN KINASE NEK5"/>
    <property type="match status" value="1"/>
</dbReference>
<reference evidence="13 14" key="1">
    <citation type="submission" date="2019-09" db="EMBL/GenBank/DDBJ databases">
        <title>Bird 10,000 Genomes (B10K) Project - Family phase.</title>
        <authorList>
            <person name="Zhang G."/>
        </authorList>
    </citation>
    <scope>NUCLEOTIDE SEQUENCE [LARGE SCALE GENOMIC DNA]</scope>
    <source>
        <strain evidence="13">B10K-DU-030-41</strain>
        <tissue evidence="13">Muscle</tissue>
    </source>
</reference>
<evidence type="ECO:0000256" key="6">
    <source>
        <dbReference type="ARBA" id="ARBA00022777"/>
    </source>
</evidence>
<dbReference type="GO" id="GO:0005524">
    <property type="term" value="F:ATP binding"/>
    <property type="evidence" value="ECO:0007669"/>
    <property type="project" value="UniProtKB-UniRule"/>
</dbReference>
<comment type="catalytic activity">
    <reaction evidence="8">
        <text>L-threonyl-[protein] + ATP = O-phospho-L-threonyl-[protein] + ADP + H(+)</text>
        <dbReference type="Rhea" id="RHEA:46608"/>
        <dbReference type="Rhea" id="RHEA-COMP:11060"/>
        <dbReference type="Rhea" id="RHEA-COMP:11605"/>
        <dbReference type="ChEBI" id="CHEBI:15378"/>
        <dbReference type="ChEBI" id="CHEBI:30013"/>
        <dbReference type="ChEBI" id="CHEBI:30616"/>
        <dbReference type="ChEBI" id="CHEBI:61977"/>
        <dbReference type="ChEBI" id="CHEBI:456216"/>
        <dbReference type="EC" id="2.7.11.1"/>
    </reaction>
</comment>
<feature type="non-terminal residue" evidence="13">
    <location>
        <position position="671"/>
    </location>
</feature>
<keyword evidence="5 10" id="KW-0547">Nucleotide-binding</keyword>
<feature type="binding site" evidence="10">
    <location>
        <position position="43"/>
    </location>
    <ligand>
        <name>ATP</name>
        <dbReference type="ChEBI" id="CHEBI:30616"/>
    </ligand>
</feature>
<keyword evidence="7 10" id="KW-0067">ATP-binding</keyword>
<dbReference type="PROSITE" id="PS00107">
    <property type="entry name" value="PROTEIN_KINASE_ATP"/>
    <property type="match status" value="1"/>
</dbReference>
<dbReference type="SUPFAM" id="SSF56112">
    <property type="entry name" value="Protein kinase-like (PK-like)"/>
    <property type="match status" value="1"/>
</dbReference>
<evidence type="ECO:0000313" key="13">
    <source>
        <dbReference type="EMBL" id="NXA08579.1"/>
    </source>
</evidence>
<dbReference type="Gene3D" id="3.30.200.20">
    <property type="entry name" value="Phosphorylase Kinase, domain 1"/>
    <property type="match status" value="1"/>
</dbReference>
<dbReference type="EMBL" id="VZSY01000209">
    <property type="protein sequence ID" value="NXA08579.1"/>
    <property type="molecule type" value="Genomic_DNA"/>
</dbReference>
<dbReference type="OrthoDB" id="248923at2759"/>
<dbReference type="InterPro" id="IPR000719">
    <property type="entry name" value="Prot_kinase_dom"/>
</dbReference>
<dbReference type="InterPro" id="IPR008271">
    <property type="entry name" value="Ser/Thr_kinase_AS"/>
</dbReference>
<evidence type="ECO:0000256" key="10">
    <source>
        <dbReference type="PROSITE-ProRule" id="PRU10141"/>
    </source>
</evidence>